<reference evidence="1 2" key="1">
    <citation type="journal article" date="2023" name="Arcadia Sci">
        <title>De novo assembly of a long-read Amblyomma americanum tick genome.</title>
        <authorList>
            <person name="Chou S."/>
            <person name="Poskanzer K.E."/>
            <person name="Rollins M."/>
            <person name="Thuy-Boun P.S."/>
        </authorList>
    </citation>
    <scope>NUCLEOTIDE SEQUENCE [LARGE SCALE GENOMIC DNA]</scope>
    <source>
        <strain evidence="1">F_SG_1</strain>
        <tissue evidence="1">Salivary glands</tissue>
    </source>
</reference>
<evidence type="ECO:0000313" key="1">
    <source>
        <dbReference type="EMBL" id="KAK8772667.1"/>
    </source>
</evidence>
<dbReference type="Proteomes" id="UP001321473">
    <property type="component" value="Unassembled WGS sequence"/>
</dbReference>
<dbReference type="AlphaFoldDB" id="A0AAQ4ED02"/>
<proteinExistence type="predicted"/>
<protein>
    <submittedName>
        <fullName evidence="1">Uncharacterized protein</fullName>
    </submittedName>
</protein>
<evidence type="ECO:0000313" key="2">
    <source>
        <dbReference type="Proteomes" id="UP001321473"/>
    </source>
</evidence>
<name>A0AAQ4ED02_AMBAM</name>
<keyword evidence="2" id="KW-1185">Reference proteome</keyword>
<sequence length="345" mass="37201">MSQGAVNQILTASAAFGEGCAATSHSHGAVVTGAWRWEGPQGWARGRSVPALLQAAAVQIFSTAHHTNRAERHEPWSSCRYLSGPCGRLLHGQRLDAYDGTGALLVEVTSVPVLCGGPNFLLLFKTLERRRCPAQNNRLVGMLYQIDLSIPDGEQEHTVQREHTFVSGADAGHRVILVYTRRVTVLVARGLHRRRCVGDPTVLLILDHADRRLPRIATNLVLDLPGALAPSVFSTTDDAEQLAVLLEDNTQNAADVTCPSADPVERTPPTLAARALQTTSGAEELAILPPDLAQDAAGVFLLMATLLMLLVPLRRLPSPTSEKTRKNLCTSQQLSASLLLGSRVF</sequence>
<accession>A0AAQ4ED02</accession>
<dbReference type="EMBL" id="JARKHS020017984">
    <property type="protein sequence ID" value="KAK8772667.1"/>
    <property type="molecule type" value="Genomic_DNA"/>
</dbReference>
<organism evidence="1 2">
    <name type="scientific">Amblyomma americanum</name>
    <name type="common">Lone star tick</name>
    <dbReference type="NCBI Taxonomy" id="6943"/>
    <lineage>
        <taxon>Eukaryota</taxon>
        <taxon>Metazoa</taxon>
        <taxon>Ecdysozoa</taxon>
        <taxon>Arthropoda</taxon>
        <taxon>Chelicerata</taxon>
        <taxon>Arachnida</taxon>
        <taxon>Acari</taxon>
        <taxon>Parasitiformes</taxon>
        <taxon>Ixodida</taxon>
        <taxon>Ixodoidea</taxon>
        <taxon>Ixodidae</taxon>
        <taxon>Amblyomminae</taxon>
        <taxon>Amblyomma</taxon>
    </lineage>
</organism>
<comment type="caution">
    <text evidence="1">The sequence shown here is derived from an EMBL/GenBank/DDBJ whole genome shotgun (WGS) entry which is preliminary data.</text>
</comment>
<gene>
    <name evidence="1" type="ORF">V5799_024089</name>
</gene>